<keyword evidence="5" id="KW-0949">S-adenosyl-L-methionine</keyword>
<dbReference type="EC" id="2.1.1.113" evidence="2"/>
<dbReference type="GO" id="GO:0015667">
    <property type="term" value="F:site-specific DNA-methyltransferase (cytosine-N4-specific) activity"/>
    <property type="evidence" value="ECO:0007669"/>
    <property type="project" value="UniProtKB-EC"/>
</dbReference>
<dbReference type="AlphaFoldDB" id="A0A0L6W0P4"/>
<evidence type="ECO:0000256" key="3">
    <source>
        <dbReference type="ARBA" id="ARBA00022603"/>
    </source>
</evidence>
<keyword evidence="6" id="KW-0680">Restriction system</keyword>
<dbReference type="GO" id="GO:0009307">
    <property type="term" value="P:DNA restriction-modification system"/>
    <property type="evidence" value="ECO:0007669"/>
    <property type="project" value="UniProtKB-KW"/>
</dbReference>
<dbReference type="Pfam" id="PF01555">
    <property type="entry name" value="N6_N4_Mtase"/>
    <property type="match status" value="1"/>
</dbReference>
<evidence type="ECO:0000256" key="1">
    <source>
        <dbReference type="ARBA" id="ARBA00010203"/>
    </source>
</evidence>
<comment type="caution">
    <text evidence="10">The sequence shown here is derived from an EMBL/GenBank/DDBJ whole genome shotgun (WGS) entry which is preliminary data.</text>
</comment>
<evidence type="ECO:0000256" key="8">
    <source>
        <dbReference type="ARBA" id="ARBA00049120"/>
    </source>
</evidence>
<dbReference type="PATRIC" id="fig|281456.6.peg.2862"/>
<dbReference type="InterPro" id="IPR017985">
    <property type="entry name" value="MeTrfase_CN4_CS"/>
</dbReference>
<dbReference type="GO" id="GO:0003677">
    <property type="term" value="F:DNA binding"/>
    <property type="evidence" value="ECO:0007669"/>
    <property type="project" value="UniProtKB-KW"/>
</dbReference>
<protein>
    <recommendedName>
        <fullName evidence="2">site-specific DNA-methyltransferase (cytosine-N(4)-specific)</fullName>
        <ecNumber evidence="2">2.1.1.113</ecNumber>
    </recommendedName>
</protein>
<organism evidence="10 11">
    <name type="scientific">Thermincola ferriacetica</name>
    <dbReference type="NCBI Taxonomy" id="281456"/>
    <lineage>
        <taxon>Bacteria</taxon>
        <taxon>Bacillati</taxon>
        <taxon>Bacillota</taxon>
        <taxon>Clostridia</taxon>
        <taxon>Eubacteriales</taxon>
        <taxon>Thermincolaceae</taxon>
        <taxon>Thermincola</taxon>
    </lineage>
</organism>
<reference evidence="11" key="1">
    <citation type="submission" date="2015-07" db="EMBL/GenBank/DDBJ databases">
        <title>Complete Genome of Thermincola ferriacetica strain Z-0001T.</title>
        <authorList>
            <person name="Lusk B."/>
            <person name="Badalamenti J.P."/>
            <person name="Parameswaran P."/>
            <person name="Bond D.R."/>
            <person name="Torres C.I."/>
        </authorList>
    </citation>
    <scope>NUCLEOTIDE SEQUENCE [LARGE SCALE GENOMIC DNA]</scope>
    <source>
        <strain evidence="11">Z-0001</strain>
    </source>
</reference>
<dbReference type="Gene3D" id="3.40.50.150">
    <property type="entry name" value="Vaccinia Virus protein VP39"/>
    <property type="match status" value="2"/>
</dbReference>
<evidence type="ECO:0000256" key="2">
    <source>
        <dbReference type="ARBA" id="ARBA00012185"/>
    </source>
</evidence>
<dbReference type="PROSITE" id="PS00093">
    <property type="entry name" value="N4_MTASE"/>
    <property type="match status" value="1"/>
</dbReference>
<evidence type="ECO:0000256" key="7">
    <source>
        <dbReference type="ARBA" id="ARBA00023125"/>
    </source>
</evidence>
<keyword evidence="4" id="KW-0808">Transferase</keyword>
<keyword evidence="7" id="KW-0238">DNA-binding</keyword>
<name>A0A0L6W0P4_9FIRM</name>
<feature type="domain" description="DNA methylase N-4/N-6" evidence="9">
    <location>
        <begin position="12"/>
        <end position="68"/>
    </location>
</feature>
<evidence type="ECO:0000256" key="6">
    <source>
        <dbReference type="ARBA" id="ARBA00022747"/>
    </source>
</evidence>
<keyword evidence="3 10" id="KW-0489">Methyltransferase</keyword>
<comment type="similarity">
    <text evidence="1">Belongs to the N(4)/N(6)-methyltransferase family. N(4) subfamily.</text>
</comment>
<gene>
    <name evidence="10" type="ORF">Tfer_2745</name>
</gene>
<keyword evidence="11" id="KW-1185">Reference proteome</keyword>
<accession>A0A0L6W0P4</accession>
<proteinExistence type="inferred from homology"/>
<evidence type="ECO:0000259" key="9">
    <source>
        <dbReference type="Pfam" id="PF01555"/>
    </source>
</evidence>
<dbReference type="Proteomes" id="UP000037175">
    <property type="component" value="Unassembled WGS sequence"/>
</dbReference>
<dbReference type="InterPro" id="IPR029063">
    <property type="entry name" value="SAM-dependent_MTases_sf"/>
</dbReference>
<evidence type="ECO:0000256" key="5">
    <source>
        <dbReference type="ARBA" id="ARBA00022691"/>
    </source>
</evidence>
<sequence>MGITNLNAICPYFTMFPLDFPLSILEQYGEGAQWVLDPFCGRGTTNFAARLHNCPSIGIDSSPVAVALTEAKLVNTTVTQIMRTADKILSKDIIPDIPQGEFWEHAFDYEVLSNICKIREALVKSCDSEARIALRAIMLGALHGPQSINSPSYFSNQCPRTYAPKPAYAVRFWKERNFKPLKVDILSIIKKRAERYYGQELPNGYGFVIKGDSTTGRVFARVKRVLDKHNAKVSMIITSPPYYGMKTYIADQWIRNWFLGGPDVVDYSTNGQIKHSGKEVFIKELRKVWNNTAEISSRNAILAIRFGSINDRKVNPEDVIKDSLSGTLWEIKEIRSAGFAKKGRRQADTFAEKNKEQIEEIDIIAVKRG</sequence>
<evidence type="ECO:0000256" key="4">
    <source>
        <dbReference type="ARBA" id="ARBA00022679"/>
    </source>
</evidence>
<comment type="catalytic activity">
    <reaction evidence="8">
        <text>a 2'-deoxycytidine in DNA + S-adenosyl-L-methionine = an N(4)-methyl-2'-deoxycytidine in DNA + S-adenosyl-L-homocysteine + H(+)</text>
        <dbReference type="Rhea" id="RHEA:16857"/>
        <dbReference type="Rhea" id="RHEA-COMP:11369"/>
        <dbReference type="Rhea" id="RHEA-COMP:13674"/>
        <dbReference type="ChEBI" id="CHEBI:15378"/>
        <dbReference type="ChEBI" id="CHEBI:57856"/>
        <dbReference type="ChEBI" id="CHEBI:59789"/>
        <dbReference type="ChEBI" id="CHEBI:85452"/>
        <dbReference type="ChEBI" id="CHEBI:137933"/>
        <dbReference type="EC" id="2.1.1.113"/>
    </reaction>
</comment>
<dbReference type="EMBL" id="LGTE01000024">
    <property type="protein sequence ID" value="KNZ68654.1"/>
    <property type="molecule type" value="Genomic_DNA"/>
</dbReference>
<dbReference type="REBASE" id="129489">
    <property type="entry name" value="M.TfeZORF2745P"/>
</dbReference>
<dbReference type="GO" id="GO:0008170">
    <property type="term" value="F:N-methyltransferase activity"/>
    <property type="evidence" value="ECO:0007669"/>
    <property type="project" value="InterPro"/>
</dbReference>
<dbReference type="GO" id="GO:0032259">
    <property type="term" value="P:methylation"/>
    <property type="evidence" value="ECO:0007669"/>
    <property type="project" value="UniProtKB-KW"/>
</dbReference>
<dbReference type="InterPro" id="IPR002941">
    <property type="entry name" value="DNA_methylase_N4/N6"/>
</dbReference>
<evidence type="ECO:0000313" key="11">
    <source>
        <dbReference type="Proteomes" id="UP000037175"/>
    </source>
</evidence>
<dbReference type="SUPFAM" id="SSF53335">
    <property type="entry name" value="S-adenosyl-L-methionine-dependent methyltransferases"/>
    <property type="match status" value="2"/>
</dbReference>
<evidence type="ECO:0000313" key="10">
    <source>
        <dbReference type="EMBL" id="KNZ68654.1"/>
    </source>
</evidence>
<dbReference type="RefSeq" id="WP_200901039.1">
    <property type="nucleotide sequence ID" value="NZ_LGTE01000024.1"/>
</dbReference>